<evidence type="ECO:0000313" key="2">
    <source>
        <dbReference type="Proteomes" id="UP000886595"/>
    </source>
</evidence>
<protein>
    <submittedName>
        <fullName evidence="1">Uncharacterized protein</fullName>
    </submittedName>
</protein>
<keyword evidence="2" id="KW-1185">Reference proteome</keyword>
<accession>A0A8X8AY77</accession>
<comment type="caution">
    <text evidence="1">The sequence shown here is derived from an EMBL/GenBank/DDBJ whole genome shotgun (WGS) entry which is preliminary data.</text>
</comment>
<reference evidence="1 2" key="1">
    <citation type="submission" date="2020-02" db="EMBL/GenBank/DDBJ databases">
        <authorList>
            <person name="Ma Q."/>
            <person name="Huang Y."/>
            <person name="Song X."/>
            <person name="Pei D."/>
        </authorList>
    </citation>
    <scope>NUCLEOTIDE SEQUENCE [LARGE SCALE GENOMIC DNA]</scope>
    <source>
        <strain evidence="1">Sxm20200214</strain>
        <tissue evidence="1">Leaf</tissue>
    </source>
</reference>
<dbReference type="Proteomes" id="UP000886595">
    <property type="component" value="Unassembled WGS sequence"/>
</dbReference>
<name>A0A8X8AY77_BRACI</name>
<evidence type="ECO:0000313" key="1">
    <source>
        <dbReference type="EMBL" id="KAG2314232.1"/>
    </source>
</evidence>
<organism evidence="1 2">
    <name type="scientific">Brassica carinata</name>
    <name type="common">Ethiopian mustard</name>
    <name type="synonym">Abyssinian cabbage</name>
    <dbReference type="NCBI Taxonomy" id="52824"/>
    <lineage>
        <taxon>Eukaryota</taxon>
        <taxon>Viridiplantae</taxon>
        <taxon>Streptophyta</taxon>
        <taxon>Embryophyta</taxon>
        <taxon>Tracheophyta</taxon>
        <taxon>Spermatophyta</taxon>
        <taxon>Magnoliopsida</taxon>
        <taxon>eudicotyledons</taxon>
        <taxon>Gunneridae</taxon>
        <taxon>Pentapetalae</taxon>
        <taxon>rosids</taxon>
        <taxon>malvids</taxon>
        <taxon>Brassicales</taxon>
        <taxon>Brassicaceae</taxon>
        <taxon>Brassiceae</taxon>
        <taxon>Brassica</taxon>
    </lineage>
</organism>
<dbReference type="AlphaFoldDB" id="A0A8X8AY77"/>
<proteinExistence type="predicted"/>
<gene>
    <name evidence="1" type="ORF">Bca52824_017354</name>
</gene>
<sequence>MAGRTDLKLKRPLEDEYGSTPKEAFKAISAKLELLKKLIPSYAMKLDKETLESEQRLAEVRMADVKVPTIDWIKLGEPYMYED</sequence>
<dbReference type="EMBL" id="JAAMPC010000004">
    <property type="protein sequence ID" value="KAG2314232.1"/>
    <property type="molecule type" value="Genomic_DNA"/>
</dbReference>